<dbReference type="AlphaFoldDB" id="A0A157MP67"/>
<gene>
    <name evidence="2" type="ORF">SAMEA1982600_01332</name>
</gene>
<dbReference type="EMBL" id="FKBS01000013">
    <property type="protein sequence ID" value="SAI10882.1"/>
    <property type="molecule type" value="Genomic_DNA"/>
</dbReference>
<evidence type="ECO:0000256" key="1">
    <source>
        <dbReference type="SAM" id="MobiDB-lite"/>
    </source>
</evidence>
<evidence type="ECO:0000313" key="2">
    <source>
        <dbReference type="EMBL" id="SAI10882.1"/>
    </source>
</evidence>
<sequence>MSVQVMPGCGRPVSSTPTMSGNRIHEARPSITFSASRPPTPTAITPSASTCGVWLSVPTQVSGKATPSRTCTTGDIFSRLIWCMMPLPGGITSTFRKASLVQLMKWKRSSLRRSSTARFFSNASRSKPGYSTASEWSTINCVGTTGLICAGSPPASAMASRRPARSTSAVWPRMSWQTTRAGYQGKSMSRRRSISWRNESVSVAGSQRRTRFSASTREV</sequence>
<dbReference type="Proteomes" id="UP000077037">
    <property type="component" value="Unassembled WGS sequence"/>
</dbReference>
<feature type="region of interest" description="Disordered" evidence="1">
    <location>
        <begin position="1"/>
        <end position="23"/>
    </location>
</feature>
<protein>
    <submittedName>
        <fullName evidence="2">Uncharacterized protein</fullName>
    </submittedName>
</protein>
<name>A0A157MP67_9BORD</name>
<proteinExistence type="predicted"/>
<reference evidence="2 3" key="1">
    <citation type="submission" date="2016-03" db="EMBL/GenBank/DDBJ databases">
        <authorList>
            <consortium name="Pathogen Informatics"/>
        </authorList>
    </citation>
    <scope>NUCLEOTIDE SEQUENCE [LARGE SCALE GENOMIC DNA]</scope>
    <source>
        <strain evidence="2 3">NCTC13364</strain>
    </source>
</reference>
<accession>A0A157MP67</accession>
<organism evidence="2 3">
    <name type="scientific">Bordetella ansorpii</name>
    <dbReference type="NCBI Taxonomy" id="288768"/>
    <lineage>
        <taxon>Bacteria</taxon>
        <taxon>Pseudomonadati</taxon>
        <taxon>Pseudomonadota</taxon>
        <taxon>Betaproteobacteria</taxon>
        <taxon>Burkholderiales</taxon>
        <taxon>Alcaligenaceae</taxon>
        <taxon>Bordetella</taxon>
    </lineage>
</organism>
<evidence type="ECO:0000313" key="3">
    <source>
        <dbReference type="Proteomes" id="UP000077037"/>
    </source>
</evidence>